<comment type="caution">
    <text evidence="2">The sequence shown here is derived from an EMBL/GenBank/DDBJ whole genome shotgun (WGS) entry which is preliminary data.</text>
</comment>
<dbReference type="EMBL" id="BDGU01001244">
    <property type="protein sequence ID" value="GAW09729.1"/>
    <property type="molecule type" value="Genomic_DNA"/>
</dbReference>
<proteinExistence type="predicted"/>
<sequence length="245" mass="27328">MLLSGSLPSVISSSLCFYLLWVIASVNAIPLSPNPLSSATHDSSRSKLPQSLSLYLFTCNGQAVSLASGKNLAFGNKGERWSLLLDPEQGIGPYRPGVCAQNEYAVVKFLLSTESVMIEDFRNHPMLLRKFESDDDKLRSYRLVNDQKIPQSLQRTQNLLNSRDVLLVPASIGEKSIDKAVMLNSKAVSPPALTYYGHETGQSLQEAWSRMSKSHAVHTYWYSSNFIRLSRRRITTLLTSVDMVQ</sequence>
<feature type="signal peptide" evidence="1">
    <location>
        <begin position="1"/>
        <end position="28"/>
    </location>
</feature>
<protein>
    <submittedName>
        <fullName evidence="2">Uncharacterized protein</fullName>
    </submittedName>
</protein>
<evidence type="ECO:0000256" key="1">
    <source>
        <dbReference type="SAM" id="SignalP"/>
    </source>
</evidence>
<reference evidence="2 3" key="1">
    <citation type="submission" date="2016-08" db="EMBL/GenBank/DDBJ databases">
        <authorList>
            <consortium name="Lentinula edodes genome sequencing consortium"/>
            <person name="Sakamoto Y."/>
            <person name="Nakade K."/>
            <person name="Sato S."/>
            <person name="Yoshida Y."/>
            <person name="Miyazaki K."/>
            <person name="Natsume S."/>
            <person name="Konno N."/>
        </authorList>
    </citation>
    <scope>NUCLEOTIDE SEQUENCE [LARGE SCALE GENOMIC DNA]</scope>
    <source>
        <strain evidence="2 3">NBRC 111202</strain>
    </source>
</reference>
<gene>
    <name evidence="2" type="ORF">LENED_011913</name>
</gene>
<accession>A0A1Q3ERA0</accession>
<dbReference type="Proteomes" id="UP000188533">
    <property type="component" value="Unassembled WGS sequence"/>
</dbReference>
<organism evidence="2 3">
    <name type="scientific">Lentinula edodes</name>
    <name type="common">Shiitake mushroom</name>
    <name type="synonym">Lentinus edodes</name>
    <dbReference type="NCBI Taxonomy" id="5353"/>
    <lineage>
        <taxon>Eukaryota</taxon>
        <taxon>Fungi</taxon>
        <taxon>Dikarya</taxon>
        <taxon>Basidiomycota</taxon>
        <taxon>Agaricomycotina</taxon>
        <taxon>Agaricomycetes</taxon>
        <taxon>Agaricomycetidae</taxon>
        <taxon>Agaricales</taxon>
        <taxon>Marasmiineae</taxon>
        <taxon>Omphalotaceae</taxon>
        <taxon>Lentinula</taxon>
    </lineage>
</organism>
<dbReference type="AlphaFoldDB" id="A0A1Q3ERA0"/>
<name>A0A1Q3ERA0_LENED</name>
<keyword evidence="3" id="KW-1185">Reference proteome</keyword>
<evidence type="ECO:0000313" key="2">
    <source>
        <dbReference type="EMBL" id="GAW09729.1"/>
    </source>
</evidence>
<evidence type="ECO:0000313" key="3">
    <source>
        <dbReference type="Proteomes" id="UP000188533"/>
    </source>
</evidence>
<feature type="chain" id="PRO_5013270150" evidence="1">
    <location>
        <begin position="29"/>
        <end position="245"/>
    </location>
</feature>
<keyword evidence="1" id="KW-0732">Signal</keyword>
<reference evidence="2 3" key="2">
    <citation type="submission" date="2017-02" db="EMBL/GenBank/DDBJ databases">
        <title>A genome survey and senescence transcriptome analysis in Lentinula edodes.</title>
        <authorList>
            <person name="Sakamoto Y."/>
            <person name="Nakade K."/>
            <person name="Sato S."/>
            <person name="Yoshida Y."/>
            <person name="Miyazaki K."/>
            <person name="Natsume S."/>
            <person name="Konno N."/>
        </authorList>
    </citation>
    <scope>NUCLEOTIDE SEQUENCE [LARGE SCALE GENOMIC DNA]</scope>
    <source>
        <strain evidence="2 3">NBRC 111202</strain>
    </source>
</reference>